<feature type="transmembrane region" description="Helical" evidence="1">
    <location>
        <begin position="125"/>
        <end position="148"/>
    </location>
</feature>
<feature type="transmembrane region" description="Helical" evidence="1">
    <location>
        <begin position="212"/>
        <end position="230"/>
    </location>
</feature>
<sequence length="266" mass="29930">MDLFSISAIVAAFCYFICVIAVVTRLFTPKGPNLLLILSFAGLSILAHMVSSNQLIFAQNQINFALPNVISLVSLAICLTVSILALRYKINLLLPVTYFFAGLWQVAMLFIPHHSQIPLATDQPILFIHITLALIAYCVLVIATLYAFQVAYINMKLKSKNLQAVSHLPPLMQVEGQLFIILAIGTICLFMSQILGIVFIEHFIRKDNAHKTVLSLLALSFYLWILWGHYKKGWRGHRVLILTIVATSLLTLAYFGSRFIKEFLLY</sequence>
<dbReference type="InterPro" id="IPR002541">
    <property type="entry name" value="Cyt_c_assembly"/>
</dbReference>
<dbReference type="Proteomes" id="UP000626370">
    <property type="component" value="Unassembled WGS sequence"/>
</dbReference>
<feature type="transmembrane region" description="Helical" evidence="1">
    <location>
        <begin position="178"/>
        <end position="200"/>
    </location>
</feature>
<dbReference type="Pfam" id="PF01578">
    <property type="entry name" value="Cytochrom_C_asm"/>
    <property type="match status" value="1"/>
</dbReference>
<evidence type="ECO:0000313" key="3">
    <source>
        <dbReference type="EMBL" id="GHE81695.1"/>
    </source>
</evidence>
<keyword evidence="1" id="KW-0472">Membrane</keyword>
<dbReference type="PANTHER" id="PTHR38034:SF1">
    <property type="entry name" value="INNER MEMBRANE PROTEIN YPJD"/>
    <property type="match status" value="1"/>
</dbReference>
<evidence type="ECO:0000259" key="2">
    <source>
        <dbReference type="Pfam" id="PF01578"/>
    </source>
</evidence>
<evidence type="ECO:0000313" key="4">
    <source>
        <dbReference type="Proteomes" id="UP000626370"/>
    </source>
</evidence>
<feature type="transmembrane region" description="Helical" evidence="1">
    <location>
        <begin position="34"/>
        <end position="52"/>
    </location>
</feature>
<feature type="transmembrane region" description="Helical" evidence="1">
    <location>
        <begin position="64"/>
        <end position="85"/>
    </location>
</feature>
<organism evidence="3 4">
    <name type="scientific">Thalassotalea profundi</name>
    <dbReference type="NCBI Taxonomy" id="2036687"/>
    <lineage>
        <taxon>Bacteria</taxon>
        <taxon>Pseudomonadati</taxon>
        <taxon>Pseudomonadota</taxon>
        <taxon>Gammaproteobacteria</taxon>
        <taxon>Alteromonadales</taxon>
        <taxon>Colwelliaceae</taxon>
        <taxon>Thalassotalea</taxon>
    </lineage>
</organism>
<proteinExistence type="predicted"/>
<protein>
    <submittedName>
        <fullName evidence="3">Inner membrane protein YpjD</fullName>
    </submittedName>
</protein>
<comment type="caution">
    <text evidence="3">The sequence shown here is derived from an EMBL/GenBank/DDBJ whole genome shotgun (WGS) entry which is preliminary data.</text>
</comment>
<reference evidence="4" key="1">
    <citation type="journal article" date="2019" name="Int. J. Syst. Evol. Microbiol.">
        <title>The Global Catalogue of Microorganisms (GCM) 10K type strain sequencing project: providing services to taxonomists for standard genome sequencing and annotation.</title>
        <authorList>
            <consortium name="The Broad Institute Genomics Platform"/>
            <consortium name="The Broad Institute Genome Sequencing Center for Infectious Disease"/>
            <person name="Wu L."/>
            <person name="Ma J."/>
        </authorList>
    </citation>
    <scope>NUCLEOTIDE SEQUENCE [LARGE SCALE GENOMIC DNA]</scope>
    <source>
        <strain evidence="4">CGMCC 1.15922</strain>
    </source>
</reference>
<gene>
    <name evidence="3" type="ORF">GCM10011501_07490</name>
</gene>
<feature type="transmembrane region" description="Helical" evidence="1">
    <location>
        <begin position="239"/>
        <end position="260"/>
    </location>
</feature>
<feature type="transmembrane region" description="Helical" evidence="1">
    <location>
        <begin position="92"/>
        <end position="113"/>
    </location>
</feature>
<dbReference type="EMBL" id="BNAH01000002">
    <property type="protein sequence ID" value="GHE81695.1"/>
    <property type="molecule type" value="Genomic_DNA"/>
</dbReference>
<accession>A0ABQ3IKI2</accession>
<feature type="transmembrane region" description="Helical" evidence="1">
    <location>
        <begin position="6"/>
        <end position="27"/>
    </location>
</feature>
<dbReference type="RefSeq" id="WP_229817001.1">
    <property type="nucleotide sequence ID" value="NZ_BNAH01000002.1"/>
</dbReference>
<keyword evidence="1" id="KW-1133">Transmembrane helix</keyword>
<dbReference type="PANTHER" id="PTHR38034">
    <property type="entry name" value="INNER MEMBRANE PROTEIN YPJD"/>
    <property type="match status" value="1"/>
</dbReference>
<name>A0ABQ3IKI2_9GAMM</name>
<keyword evidence="4" id="KW-1185">Reference proteome</keyword>
<keyword evidence="1" id="KW-0812">Transmembrane</keyword>
<feature type="domain" description="Cytochrome c assembly protein" evidence="2">
    <location>
        <begin position="44"/>
        <end position="264"/>
    </location>
</feature>
<evidence type="ECO:0000256" key="1">
    <source>
        <dbReference type="SAM" id="Phobius"/>
    </source>
</evidence>
<dbReference type="InterPro" id="IPR052372">
    <property type="entry name" value="YpjD/HemX"/>
</dbReference>